<dbReference type="AlphaFoldDB" id="A0A1N6JEN4"/>
<evidence type="ECO:0000313" key="1">
    <source>
        <dbReference type="EMBL" id="SIO42576.1"/>
    </source>
</evidence>
<gene>
    <name evidence="1" type="ORF">SAMN05444168_4273</name>
</gene>
<reference evidence="1 2" key="1">
    <citation type="submission" date="2016-11" db="EMBL/GenBank/DDBJ databases">
        <authorList>
            <person name="Jaros S."/>
            <person name="Januszkiewicz K."/>
            <person name="Wedrychowicz H."/>
        </authorList>
    </citation>
    <scope>NUCLEOTIDE SEQUENCE [LARGE SCALE GENOMIC DNA]</scope>
    <source>
        <strain evidence="1 2">GAS86</strain>
    </source>
</reference>
<sequence length="91" mass="10293">MIQFPPCSVVVTYDQDRQQLILQSVEKARMAPALKGAIEMPVLLDEFEFRLDDEFARRFGAGVLSLIALGQPDIKQYMTFTEAPTDKPSEE</sequence>
<organism evidence="1 2">
    <name type="scientific">Paraburkholderia phenazinium</name>
    <dbReference type="NCBI Taxonomy" id="60549"/>
    <lineage>
        <taxon>Bacteria</taxon>
        <taxon>Pseudomonadati</taxon>
        <taxon>Pseudomonadota</taxon>
        <taxon>Betaproteobacteria</taxon>
        <taxon>Burkholderiales</taxon>
        <taxon>Burkholderiaceae</taxon>
        <taxon>Paraburkholderia</taxon>
    </lineage>
</organism>
<accession>A0A1N6JEN4</accession>
<dbReference type="OrthoDB" id="9101509at2"/>
<protein>
    <submittedName>
        <fullName evidence="1">Uncharacterized protein</fullName>
    </submittedName>
</protein>
<dbReference type="RefSeq" id="WP_074266390.1">
    <property type="nucleotide sequence ID" value="NZ_FSRM01000002.1"/>
</dbReference>
<proteinExistence type="predicted"/>
<dbReference type="Proteomes" id="UP000184693">
    <property type="component" value="Unassembled WGS sequence"/>
</dbReference>
<evidence type="ECO:0000313" key="2">
    <source>
        <dbReference type="Proteomes" id="UP000184693"/>
    </source>
</evidence>
<dbReference type="EMBL" id="FSRM01000002">
    <property type="protein sequence ID" value="SIO42576.1"/>
    <property type="molecule type" value="Genomic_DNA"/>
</dbReference>
<name>A0A1N6JEN4_9BURK</name>